<proteinExistence type="predicted"/>
<organism evidence="1 2">
    <name type="scientific">Chromobacterium subtsugae</name>
    <dbReference type="NCBI Taxonomy" id="251747"/>
    <lineage>
        <taxon>Bacteria</taxon>
        <taxon>Pseudomonadati</taxon>
        <taxon>Pseudomonadota</taxon>
        <taxon>Betaproteobacteria</taxon>
        <taxon>Neisseriales</taxon>
        <taxon>Chromobacteriaceae</taxon>
        <taxon>Chromobacterium</taxon>
    </lineage>
</organism>
<sequence length="173" mass="18536">MAAENEGPEVTFTSLGQTALADGSVCVAGGETEDFVDSKSVVLVKKNGAVRQRIALPLPDPNYSDGRAMACLQKGAALYVVEELDTSSIMTDKRTLLFVDRIEHGRLQKRVMLPVRYSSQNFGVARVGEGPAAFMWDGAGQLVVRGKVYRDAMGGKPGKAFSVKLQADLTVAK</sequence>
<accession>A0ABS7F9W5</accession>
<name>A0ABS7F9W5_9NEIS</name>
<gene>
    <name evidence="1" type="ORF">KIF53_02805</name>
</gene>
<keyword evidence="2" id="KW-1185">Reference proteome</keyword>
<comment type="caution">
    <text evidence="1">The sequence shown here is derived from an EMBL/GenBank/DDBJ whole genome shotgun (WGS) entry which is preliminary data.</text>
</comment>
<dbReference type="RefSeq" id="WP_043579437.1">
    <property type="nucleotide sequence ID" value="NZ_CP142381.1"/>
</dbReference>
<protein>
    <submittedName>
        <fullName evidence="1">Uncharacterized protein</fullName>
    </submittedName>
</protein>
<dbReference type="Proteomes" id="UP000711178">
    <property type="component" value="Unassembled WGS sequence"/>
</dbReference>
<evidence type="ECO:0000313" key="2">
    <source>
        <dbReference type="Proteomes" id="UP000711178"/>
    </source>
</evidence>
<reference evidence="1 2" key="1">
    <citation type="submission" date="2021-05" db="EMBL/GenBank/DDBJ databases">
        <title>Draft Whole Genome Sequencing Of Biosensor Chromobacterium violaceum Strain CV026 Reveals A Regulatory RNA In Chromobacterium violaceum Phenotype Regulatory Network.</title>
        <authorList>
            <person name="Hong K.W."/>
            <person name="Chan K.G."/>
            <person name="Chang C.-Y."/>
        </authorList>
    </citation>
    <scope>NUCLEOTIDE SEQUENCE [LARGE SCALE GENOMIC DNA]</scope>
    <source>
        <strain evidence="1 2">ATCC 31532</strain>
    </source>
</reference>
<dbReference type="EMBL" id="JAHDTB010000001">
    <property type="protein sequence ID" value="MBW8286561.1"/>
    <property type="molecule type" value="Genomic_DNA"/>
</dbReference>
<evidence type="ECO:0000313" key="1">
    <source>
        <dbReference type="EMBL" id="MBW8286561.1"/>
    </source>
</evidence>